<dbReference type="InterPro" id="IPR050900">
    <property type="entry name" value="Transposase_IS3/IS150/IS904"/>
</dbReference>
<dbReference type="GO" id="GO:0015074">
    <property type="term" value="P:DNA integration"/>
    <property type="evidence" value="ECO:0007669"/>
    <property type="project" value="InterPro"/>
</dbReference>
<dbReference type="InterPro" id="IPR025948">
    <property type="entry name" value="HTH-like_dom"/>
</dbReference>
<dbReference type="PANTHER" id="PTHR46889:SF4">
    <property type="entry name" value="TRANSPOSASE INSO FOR INSERTION SEQUENCE ELEMENT IS911B-RELATED"/>
    <property type="match status" value="1"/>
</dbReference>
<dbReference type="OrthoDB" id="7362268at2"/>
<dbReference type="Pfam" id="PF13276">
    <property type="entry name" value="HTH_21"/>
    <property type="match status" value="1"/>
</dbReference>
<dbReference type="NCBIfam" id="NF033516">
    <property type="entry name" value="transpos_IS3"/>
    <property type="match status" value="1"/>
</dbReference>
<dbReference type="InterPro" id="IPR012337">
    <property type="entry name" value="RNaseH-like_sf"/>
</dbReference>
<geneLocation type="plasmid" evidence="2">
    <name>p73unnamed</name>
</geneLocation>
<dbReference type="GO" id="GO:0006313">
    <property type="term" value="P:DNA transposition"/>
    <property type="evidence" value="ECO:0007669"/>
    <property type="project" value="InterPro"/>
</dbReference>
<dbReference type="GO" id="GO:0004803">
    <property type="term" value="F:transposase activity"/>
    <property type="evidence" value="ECO:0007669"/>
    <property type="project" value="InterPro"/>
</dbReference>
<organism evidence="2 3">
    <name type="scientific">Azospirillum argentinense</name>
    <dbReference type="NCBI Taxonomy" id="2970906"/>
    <lineage>
        <taxon>Bacteria</taxon>
        <taxon>Pseudomonadati</taxon>
        <taxon>Pseudomonadota</taxon>
        <taxon>Alphaproteobacteria</taxon>
        <taxon>Rhodospirillales</taxon>
        <taxon>Azospirillaceae</taxon>
        <taxon>Azospirillum</taxon>
    </lineage>
</organism>
<dbReference type="InterPro" id="IPR001584">
    <property type="entry name" value="Integrase_cat-core"/>
</dbReference>
<dbReference type="Gene3D" id="1.10.10.10">
    <property type="entry name" value="Winged helix-like DNA-binding domain superfamily/Winged helix DNA-binding domain"/>
    <property type="match status" value="1"/>
</dbReference>
<evidence type="ECO:0000313" key="3">
    <source>
        <dbReference type="Proteomes" id="UP000236268"/>
    </source>
</evidence>
<dbReference type="PROSITE" id="PS50994">
    <property type="entry name" value="INTEGRASE"/>
    <property type="match status" value="1"/>
</dbReference>
<gene>
    <name evidence="2" type="ORF">C1S70_32850</name>
</gene>
<protein>
    <submittedName>
        <fullName evidence="2">IS3 family transposase</fullName>
    </submittedName>
</protein>
<dbReference type="InterPro" id="IPR048020">
    <property type="entry name" value="Transpos_IS3"/>
</dbReference>
<name>A0A2K1FQ93_9PROT</name>
<reference evidence="2 3" key="1">
    <citation type="submission" date="2018-01" db="EMBL/GenBank/DDBJ databases">
        <title>Whole genome sequence of Azospirillum brasilense REC3 isolated from strawberry roots.</title>
        <authorList>
            <person name="Fontana C.A."/>
            <person name="Salazar S.M."/>
            <person name="Bassi D."/>
            <person name="Puglisi E."/>
            <person name="Lovaisa N.C."/>
            <person name="Toffoli L.M."/>
            <person name="Pedraza R."/>
            <person name="Cocconcelli P.S."/>
        </authorList>
    </citation>
    <scope>NUCLEOTIDE SEQUENCE [LARGE SCALE GENOMIC DNA]</scope>
    <source>
        <strain evidence="2 3">REC3</strain>
        <plasmid evidence="2">p73unnamed</plasmid>
    </source>
</reference>
<dbReference type="Pfam" id="PF00665">
    <property type="entry name" value="rve"/>
    <property type="match status" value="1"/>
</dbReference>
<dbReference type="EMBL" id="POWG01000100">
    <property type="protein sequence ID" value="PNQ94710.1"/>
    <property type="molecule type" value="Genomic_DNA"/>
</dbReference>
<proteinExistence type="predicted"/>
<comment type="caution">
    <text evidence="2">The sequence shown here is derived from an EMBL/GenBank/DDBJ whole genome shotgun (WGS) entry which is preliminary data.</text>
</comment>
<evidence type="ECO:0000313" key="2">
    <source>
        <dbReference type="EMBL" id="PNQ94710.1"/>
    </source>
</evidence>
<dbReference type="GO" id="GO:0043565">
    <property type="term" value="F:sequence-specific DNA binding"/>
    <property type="evidence" value="ECO:0007669"/>
    <property type="project" value="InterPro"/>
</dbReference>
<dbReference type="RefSeq" id="WP_103041826.1">
    <property type="nucleotide sequence ID" value="NZ_CP007793.1"/>
</dbReference>
<dbReference type="AlphaFoldDB" id="A0A2K1FQ93"/>
<dbReference type="InterPro" id="IPR002514">
    <property type="entry name" value="Transposase_8"/>
</dbReference>
<dbReference type="SUPFAM" id="SSF48295">
    <property type="entry name" value="TrpR-like"/>
    <property type="match status" value="1"/>
</dbReference>
<evidence type="ECO:0000259" key="1">
    <source>
        <dbReference type="PROSITE" id="PS50994"/>
    </source>
</evidence>
<dbReference type="InterPro" id="IPR036388">
    <property type="entry name" value="WH-like_DNA-bd_sf"/>
</dbReference>
<dbReference type="InterPro" id="IPR036397">
    <property type="entry name" value="RNaseH_sf"/>
</dbReference>
<dbReference type="Proteomes" id="UP000236268">
    <property type="component" value="Unassembled WGS sequence"/>
</dbReference>
<dbReference type="PANTHER" id="PTHR46889">
    <property type="entry name" value="TRANSPOSASE INSF FOR INSERTION SEQUENCE IS3B-RELATED"/>
    <property type="match status" value="1"/>
</dbReference>
<dbReference type="Gene3D" id="3.30.420.10">
    <property type="entry name" value="Ribonuclease H-like superfamily/Ribonuclease H"/>
    <property type="match status" value="1"/>
</dbReference>
<dbReference type="Pfam" id="PF01527">
    <property type="entry name" value="HTH_Tnp_1"/>
    <property type="match status" value="1"/>
</dbReference>
<dbReference type="SUPFAM" id="SSF53098">
    <property type="entry name" value="Ribonuclease H-like"/>
    <property type="match status" value="1"/>
</dbReference>
<accession>A0A2K1FQ93</accession>
<keyword evidence="2" id="KW-0614">Plasmid</keyword>
<dbReference type="Pfam" id="PF13333">
    <property type="entry name" value="rve_2"/>
    <property type="match status" value="1"/>
</dbReference>
<sequence length="379" mass="43448">MTGKRKRYSAEFKAKVALEAIRGELTVSQLVAKHGVHQTLINAWKKQAVEGMAGVFSGKAEAAEASHQGEVEKLHAMIGQLVVERGFFAQGLRTMSIGRRREMIEPEHPRLSITRQCALVSLSRSSYYEPVKGEPAENLELMRRIDAQFLETPWYGSRQMTRHLRRQGQEVNRKRVRRLMLRMGLQAVYQRPKTTVPHPEHKIWPYLLRDMVIDRPNQVWCADITYIPMRRGFLYLVAVMDWATRRVLAWRLSNTMDVEFCLEAVEEAMARHGRPEIFNTDQGSQFTSPRFTGLLTAAGIRVSMDGRGRWMDNVFIERLWRSLKYECVYLHAFELGSEARAGIGQWIEYYNADRPHSALGGRTPAEAHQGVPVGIRLAA</sequence>
<feature type="domain" description="Integrase catalytic" evidence="1">
    <location>
        <begin position="212"/>
        <end position="372"/>
    </location>
</feature>
<dbReference type="InterPro" id="IPR010921">
    <property type="entry name" value="Trp_repressor/repl_initiator"/>
</dbReference>